<evidence type="ECO:0000256" key="4">
    <source>
        <dbReference type="SAM" id="MobiDB-lite"/>
    </source>
</evidence>
<dbReference type="PROSITE" id="PS00018">
    <property type="entry name" value="EF_HAND_1"/>
    <property type="match status" value="1"/>
</dbReference>
<dbReference type="KEGG" id="bgt:106061303"/>
<proteinExistence type="predicted"/>
<dbReference type="EnsemblMetazoa" id="BGLB037814-RD">
    <property type="protein sequence ID" value="BGLB037814-PD"/>
    <property type="gene ID" value="BGLB037814"/>
</dbReference>
<organism evidence="7 8">
    <name type="scientific">Biomphalaria glabrata</name>
    <name type="common">Bloodfluke planorb</name>
    <name type="synonym">Freshwater snail</name>
    <dbReference type="NCBI Taxonomy" id="6526"/>
    <lineage>
        <taxon>Eukaryota</taxon>
        <taxon>Metazoa</taxon>
        <taxon>Spiralia</taxon>
        <taxon>Lophotrochozoa</taxon>
        <taxon>Mollusca</taxon>
        <taxon>Gastropoda</taxon>
        <taxon>Heterobranchia</taxon>
        <taxon>Euthyneura</taxon>
        <taxon>Panpulmonata</taxon>
        <taxon>Hygrophila</taxon>
        <taxon>Lymnaeoidea</taxon>
        <taxon>Planorbidae</taxon>
        <taxon>Biomphalaria</taxon>
    </lineage>
</organism>
<accession>A0A2C9M2N1</accession>
<keyword evidence="1" id="KW-0106">Calcium</keyword>
<name>A0A2C9M2N1_BIOGL</name>
<evidence type="ECO:0000259" key="5">
    <source>
        <dbReference type="PROSITE" id="PS50222"/>
    </source>
</evidence>
<feature type="compositionally biased region" description="Acidic residues" evidence="4">
    <location>
        <begin position="37"/>
        <end position="49"/>
    </location>
</feature>
<reference evidence="7" key="2">
    <citation type="submission" date="2013-03" db="EMBL/GenBank/DDBJ databases">
        <title>Sequence assembly of the Biomphalaria glabrata genome version 4.3.</title>
        <authorList>
            <person name="Warren W."/>
            <person name="Wilson R.K."/>
            <person name="Hillier L.W."/>
            <person name="Minx P."/>
        </authorList>
    </citation>
    <scope>NUCLEOTIDE SEQUENCE</scope>
    <source>
        <strain evidence="7">BB02</strain>
    </source>
</reference>
<dbReference type="Proteomes" id="UP000076420">
    <property type="component" value="Unassembled WGS sequence"/>
</dbReference>
<evidence type="ECO:0000256" key="1">
    <source>
        <dbReference type="ARBA" id="ARBA00022837"/>
    </source>
</evidence>
<feature type="region of interest" description="Disordered" evidence="4">
    <location>
        <begin position="97"/>
        <end position="117"/>
    </location>
</feature>
<dbReference type="InterPro" id="IPR011992">
    <property type="entry name" value="EF-hand-dom_pair"/>
</dbReference>
<dbReference type="OrthoDB" id="412240at2759"/>
<dbReference type="STRING" id="6526.A0A2C9M2N1"/>
<evidence type="ECO:0000256" key="2">
    <source>
        <dbReference type="ARBA" id="ARBA00023098"/>
    </source>
</evidence>
<dbReference type="PANTHER" id="PTHR46394">
    <property type="entry name" value="ANNEXIN"/>
    <property type="match status" value="1"/>
</dbReference>
<feature type="short sequence motif" description="DGA/G" evidence="3">
    <location>
        <begin position="339"/>
        <end position="341"/>
    </location>
</feature>
<dbReference type="InterPro" id="IPR018247">
    <property type="entry name" value="EF_Hand_1_Ca_BS"/>
</dbReference>
<dbReference type="AlphaFoldDB" id="A0A2C9M2N1"/>
<evidence type="ECO:0000256" key="3">
    <source>
        <dbReference type="PROSITE-ProRule" id="PRU01161"/>
    </source>
</evidence>
<evidence type="ECO:0000313" key="7">
    <source>
        <dbReference type="EnsemblMetazoa" id="BGLB037814-PB"/>
    </source>
</evidence>
<dbReference type="EnsemblMetazoa" id="BGLB037814-RA">
    <property type="protein sequence ID" value="BGLB037814-PA"/>
    <property type="gene ID" value="BGLB037814"/>
</dbReference>
<dbReference type="PROSITE" id="PS51635">
    <property type="entry name" value="PNPLA"/>
    <property type="match status" value="1"/>
</dbReference>
<reference evidence="7" key="1">
    <citation type="journal article" date="2004" name="J. Parasitol.">
        <title>The mitochondrial genome of Biomphalaria glabrata (Gastropoda: Basommatophora), intermediate host of Schistosoma mansoni.</title>
        <authorList>
            <person name="DeJong R.J."/>
            <person name="Emery A.M."/>
            <person name="Adema C.M."/>
        </authorList>
    </citation>
    <scope>NUCLEOTIDE SEQUENCE</scope>
    <source>
        <strain evidence="7">BB02</strain>
    </source>
</reference>
<dbReference type="Gene3D" id="1.10.238.10">
    <property type="entry name" value="EF-hand"/>
    <property type="match status" value="1"/>
</dbReference>
<dbReference type="InterPro" id="IPR052580">
    <property type="entry name" value="Lipid_Hydrolase"/>
</dbReference>
<dbReference type="EnsemblMetazoa" id="BGLB037814-RC">
    <property type="protein sequence ID" value="BGLB037814-PC"/>
    <property type="gene ID" value="BGLB037814"/>
</dbReference>
<dbReference type="CDD" id="cd07207">
    <property type="entry name" value="Pat_ExoU_VipD_like"/>
    <property type="match status" value="1"/>
</dbReference>
<dbReference type="InterPro" id="IPR002641">
    <property type="entry name" value="PNPLA_dom"/>
</dbReference>
<feature type="short sequence motif" description="GXSXG" evidence="3">
    <location>
        <begin position="196"/>
        <end position="200"/>
    </location>
</feature>
<dbReference type="GO" id="GO:0016787">
    <property type="term" value="F:hydrolase activity"/>
    <property type="evidence" value="ECO:0007669"/>
    <property type="project" value="UniProtKB-UniRule"/>
</dbReference>
<reference evidence="7" key="3">
    <citation type="submission" date="2020-05" db="UniProtKB">
        <authorList>
            <consortium name="EnsemblMetazoa"/>
        </authorList>
    </citation>
    <scope>IDENTIFICATION</scope>
    <source>
        <strain evidence="7">BB02</strain>
    </source>
</reference>
<evidence type="ECO:0000259" key="6">
    <source>
        <dbReference type="PROSITE" id="PS51635"/>
    </source>
</evidence>
<dbReference type="VEuPathDB" id="VectorBase:BGLAX_044292"/>
<feature type="region of interest" description="Disordered" evidence="4">
    <location>
        <begin position="32"/>
        <end position="58"/>
    </location>
</feature>
<dbReference type="PANTHER" id="PTHR46394:SF1">
    <property type="entry name" value="PNPLA DOMAIN-CONTAINING PROTEIN"/>
    <property type="match status" value="1"/>
</dbReference>
<evidence type="ECO:0008006" key="9">
    <source>
        <dbReference type="Google" id="ProtNLM"/>
    </source>
</evidence>
<feature type="active site" description="Nucleophile" evidence="3">
    <location>
        <position position="198"/>
    </location>
</feature>
<dbReference type="SUPFAM" id="SSF52151">
    <property type="entry name" value="FabD/lysophospholipase-like"/>
    <property type="match status" value="1"/>
</dbReference>
<dbReference type="GO" id="GO:0005509">
    <property type="term" value="F:calcium ion binding"/>
    <property type="evidence" value="ECO:0007669"/>
    <property type="project" value="InterPro"/>
</dbReference>
<keyword evidence="3" id="KW-0442">Lipid degradation</keyword>
<dbReference type="VEuPathDB" id="VectorBase:BGLB037814"/>
<dbReference type="EnsemblMetazoa" id="BGLB037814-RB">
    <property type="protein sequence ID" value="BGLB037814-PB"/>
    <property type="gene ID" value="BGLB037814"/>
</dbReference>
<feature type="domain" description="PNPLA" evidence="6">
    <location>
        <begin position="163"/>
        <end position="352"/>
    </location>
</feature>
<evidence type="ECO:0000313" key="8">
    <source>
        <dbReference type="Proteomes" id="UP000076420"/>
    </source>
</evidence>
<keyword evidence="3" id="KW-0378">Hydrolase</keyword>
<feature type="active site" description="Proton acceptor" evidence="3">
    <location>
        <position position="339"/>
    </location>
</feature>
<sequence>MGNKCLNRKKKDVPDANHALVLIREAQKKYYSSHIEEQDDSDNEREESTDINFGSQDSLDMLDTEPVLPARCSIDLSSIQSSMDSLDVSGINNNKEGDGVHILDGTPESTASLRGRSRNAKKRAKAKFIRLSKRANFFSIFNEEDKKARNVDPKMYSYPFENIVFEGGGNKGLAYCGAVQLLEELGIWPQIKRLAGTSAGAMTAALLAIGYNSQDLKDFFSLNLNNIFLDHKCGFLSLVPNLLRFYGWNPGNRIYRWFGERIYEKTGNVDTTFKQVYEMFGRELCIVVTNLNQMTSLYCHPKTTPDMPIRLAVRMSLSIPGLFRAVKHTLYGHTDIFVDGGVLCNYPIHCFDGWWLSMEPEDNFLERLQPLEDIPRLLERTERFGTYNEKTLGMQLYSDNEQDLLKYQLENLRHGVELQDLPNTKLARAKIRKKKLQLKTDREHRRLVHAMNAFLRSLRRHNTDRNDTISRSELLAALQDENLFPLSKRLVLFGDVDSEIILEYLDKDSNGQISYNELLSFMEETGINMQYRFLGYQRRNIRSLPSFLETLQATLLTNVKRVYVEEKDLKRTVGINTGHVGTTDFVLEPEDIKFVLERGRRSLEAFLKYYVASYHLKKKPEYKNLQDLRKNSKGSLISSSSNQSLGSSDAVALEVALPLVPSLSLTDQMSESENAESTAASPVKMKSTKTVTYSENVVLINDTPESSENTDADLSETTQLLGDKCKLGSSHTTEHKYVKHREPFISTSPTARQIELSQSKHHGQAEIKAEVHNH</sequence>
<dbReference type="SUPFAM" id="SSF47473">
    <property type="entry name" value="EF-hand"/>
    <property type="match status" value="1"/>
</dbReference>
<dbReference type="InterPro" id="IPR016035">
    <property type="entry name" value="Acyl_Trfase/lysoPLipase"/>
</dbReference>
<protein>
    <recommendedName>
        <fullName evidence="9">PNPLA domain-containing protein</fullName>
    </recommendedName>
</protein>
<feature type="short sequence motif" description="GXGXXG" evidence="3">
    <location>
        <begin position="167"/>
        <end position="172"/>
    </location>
</feature>
<dbReference type="Gene3D" id="3.40.1090.10">
    <property type="entry name" value="Cytosolic phospholipase A2 catalytic domain"/>
    <property type="match status" value="2"/>
</dbReference>
<dbReference type="PROSITE" id="PS50222">
    <property type="entry name" value="EF_HAND_2"/>
    <property type="match status" value="1"/>
</dbReference>
<feature type="domain" description="EF-hand" evidence="5">
    <location>
        <begin position="493"/>
        <end position="528"/>
    </location>
</feature>
<dbReference type="GO" id="GO:0016042">
    <property type="term" value="P:lipid catabolic process"/>
    <property type="evidence" value="ECO:0007669"/>
    <property type="project" value="UniProtKB-UniRule"/>
</dbReference>
<dbReference type="InterPro" id="IPR002048">
    <property type="entry name" value="EF_hand_dom"/>
</dbReference>
<gene>
    <name evidence="7" type="primary">106061303</name>
</gene>
<keyword evidence="2 3" id="KW-0443">Lipid metabolism</keyword>
<dbReference type="Pfam" id="PF01734">
    <property type="entry name" value="Patatin"/>
    <property type="match status" value="1"/>
</dbReference>